<keyword evidence="2" id="KW-1185">Reference proteome</keyword>
<gene>
    <name evidence="1" type="ORF">GLOIN_2v1611136</name>
</gene>
<comment type="caution">
    <text evidence="1">The sequence shown here is derived from an EMBL/GenBank/DDBJ whole genome shotgun (WGS) entry which is preliminary data.</text>
</comment>
<organism evidence="1 2">
    <name type="scientific">Rhizophagus irregularis (strain DAOM 181602 / DAOM 197198 / MUCL 43194)</name>
    <name type="common">Arbuscular mycorrhizal fungus</name>
    <name type="synonym">Glomus intraradices</name>
    <dbReference type="NCBI Taxonomy" id="747089"/>
    <lineage>
        <taxon>Eukaryota</taxon>
        <taxon>Fungi</taxon>
        <taxon>Fungi incertae sedis</taxon>
        <taxon>Mucoromycota</taxon>
        <taxon>Glomeromycotina</taxon>
        <taxon>Glomeromycetes</taxon>
        <taxon>Glomerales</taxon>
        <taxon>Glomeraceae</taxon>
        <taxon>Rhizophagus</taxon>
    </lineage>
</organism>
<evidence type="ECO:0000313" key="2">
    <source>
        <dbReference type="Proteomes" id="UP000018888"/>
    </source>
</evidence>
<sequence length="100" mass="11893">MLLVVLITLRQAIKHYFLNELCLVFDSERYCTCESNGELSSWKGSLRTSSSKFDISHESDPFLHVVWKLWVSSYFTKPTRKTRLYNLRKSFSCKITYFYC</sequence>
<accession>A0A2P4Q068</accession>
<protein>
    <submittedName>
        <fullName evidence="1">Uncharacterized protein</fullName>
    </submittedName>
</protein>
<dbReference type="EMBL" id="AUPC02000113">
    <property type="protein sequence ID" value="POG71033.1"/>
    <property type="molecule type" value="Genomic_DNA"/>
</dbReference>
<reference evidence="1 2" key="2">
    <citation type="journal article" date="2018" name="New Phytol.">
        <title>High intraspecific genome diversity in the model arbuscular mycorrhizal symbiont Rhizophagus irregularis.</title>
        <authorList>
            <person name="Chen E.C.H."/>
            <person name="Morin E."/>
            <person name="Beaudet D."/>
            <person name="Noel J."/>
            <person name="Yildirir G."/>
            <person name="Ndikumana S."/>
            <person name="Charron P."/>
            <person name="St-Onge C."/>
            <person name="Giorgi J."/>
            <person name="Kruger M."/>
            <person name="Marton T."/>
            <person name="Ropars J."/>
            <person name="Grigoriev I.V."/>
            <person name="Hainaut M."/>
            <person name="Henrissat B."/>
            <person name="Roux C."/>
            <person name="Martin F."/>
            <person name="Corradi N."/>
        </authorList>
    </citation>
    <scope>NUCLEOTIDE SEQUENCE [LARGE SCALE GENOMIC DNA]</scope>
    <source>
        <strain evidence="1 2">DAOM 197198</strain>
    </source>
</reference>
<dbReference type="AlphaFoldDB" id="A0A2P4Q068"/>
<evidence type="ECO:0000313" key="1">
    <source>
        <dbReference type="EMBL" id="POG71033.1"/>
    </source>
</evidence>
<dbReference type="Proteomes" id="UP000018888">
    <property type="component" value="Unassembled WGS sequence"/>
</dbReference>
<reference evidence="1 2" key="1">
    <citation type="journal article" date="2013" name="Proc. Natl. Acad. Sci. U.S.A.">
        <title>Genome of an arbuscular mycorrhizal fungus provides insight into the oldest plant symbiosis.</title>
        <authorList>
            <person name="Tisserant E."/>
            <person name="Malbreil M."/>
            <person name="Kuo A."/>
            <person name="Kohler A."/>
            <person name="Symeonidi A."/>
            <person name="Balestrini R."/>
            <person name="Charron P."/>
            <person name="Duensing N."/>
            <person name="Frei Dit Frey N."/>
            <person name="Gianinazzi-Pearson V."/>
            <person name="Gilbert L.B."/>
            <person name="Handa Y."/>
            <person name="Herr J.R."/>
            <person name="Hijri M."/>
            <person name="Koul R."/>
            <person name="Kawaguchi M."/>
            <person name="Krajinski F."/>
            <person name="Lammers P.J."/>
            <person name="Masclaux F.G."/>
            <person name="Murat C."/>
            <person name="Morin E."/>
            <person name="Ndikumana S."/>
            <person name="Pagni M."/>
            <person name="Petitpierre D."/>
            <person name="Requena N."/>
            <person name="Rosikiewicz P."/>
            <person name="Riley R."/>
            <person name="Saito K."/>
            <person name="San Clemente H."/>
            <person name="Shapiro H."/>
            <person name="van Tuinen D."/>
            <person name="Becard G."/>
            <person name="Bonfante P."/>
            <person name="Paszkowski U."/>
            <person name="Shachar-Hill Y.Y."/>
            <person name="Tuskan G.A."/>
            <person name="Young P.W."/>
            <person name="Sanders I.R."/>
            <person name="Henrissat B."/>
            <person name="Rensing S.A."/>
            <person name="Grigoriev I.V."/>
            <person name="Corradi N."/>
            <person name="Roux C."/>
            <person name="Martin F."/>
        </authorList>
    </citation>
    <scope>NUCLEOTIDE SEQUENCE [LARGE SCALE GENOMIC DNA]</scope>
    <source>
        <strain evidence="1 2">DAOM 197198</strain>
    </source>
</reference>
<name>A0A2P4Q068_RHIID</name>
<proteinExistence type="predicted"/>